<gene>
    <name evidence="1" type="ORF">MILVUS5_LOCUS35292</name>
</gene>
<name>A0ACB0LSN3_TRIPR</name>
<comment type="caution">
    <text evidence="1">The sequence shown here is derived from an EMBL/GenBank/DDBJ whole genome shotgun (WGS) entry which is preliminary data.</text>
</comment>
<keyword evidence="2" id="KW-1185">Reference proteome</keyword>
<reference evidence="1" key="1">
    <citation type="submission" date="2023-10" db="EMBL/GenBank/DDBJ databases">
        <authorList>
            <person name="Rodriguez Cubillos JULIANA M."/>
            <person name="De Vega J."/>
        </authorList>
    </citation>
    <scope>NUCLEOTIDE SEQUENCE</scope>
</reference>
<protein>
    <submittedName>
        <fullName evidence="1">Uncharacterized protein</fullName>
    </submittedName>
</protein>
<organism evidence="1 2">
    <name type="scientific">Trifolium pratense</name>
    <name type="common">Red clover</name>
    <dbReference type="NCBI Taxonomy" id="57577"/>
    <lineage>
        <taxon>Eukaryota</taxon>
        <taxon>Viridiplantae</taxon>
        <taxon>Streptophyta</taxon>
        <taxon>Embryophyta</taxon>
        <taxon>Tracheophyta</taxon>
        <taxon>Spermatophyta</taxon>
        <taxon>Magnoliopsida</taxon>
        <taxon>eudicotyledons</taxon>
        <taxon>Gunneridae</taxon>
        <taxon>Pentapetalae</taxon>
        <taxon>rosids</taxon>
        <taxon>fabids</taxon>
        <taxon>Fabales</taxon>
        <taxon>Fabaceae</taxon>
        <taxon>Papilionoideae</taxon>
        <taxon>50 kb inversion clade</taxon>
        <taxon>NPAAA clade</taxon>
        <taxon>Hologalegina</taxon>
        <taxon>IRL clade</taxon>
        <taxon>Trifolieae</taxon>
        <taxon>Trifolium</taxon>
    </lineage>
</organism>
<evidence type="ECO:0000313" key="1">
    <source>
        <dbReference type="EMBL" id="CAJ2671461.1"/>
    </source>
</evidence>
<evidence type="ECO:0000313" key="2">
    <source>
        <dbReference type="Proteomes" id="UP001177021"/>
    </source>
</evidence>
<accession>A0ACB0LSN3</accession>
<dbReference type="EMBL" id="CASHSV030000615">
    <property type="protein sequence ID" value="CAJ2671461.1"/>
    <property type="molecule type" value="Genomic_DNA"/>
</dbReference>
<sequence>MAESFVFNIADSLLGKLASYAYEEASRAYGVYEDLQGIKDTLSIVRGLLLDAEHKKNQQHALREWLRQIQNICYDAEDVLDEFELQHKKKQDLEVSGSTRRKVRRFFSPSNPLAFRFKMARQIKEIRDRLNKVAADGTMFGLVKIDVEPEHSLQRRQFTHSHVDASSVIGRENDKETIIKLLMESNPRSDGDKCMCVIPIVGIGGLGKTTLAKLVFNDKRIDDVFQLKIWVCVSNDFDIRKIIIKIINSAFLSASPPPGVAIAHQEDINHFDIEQLQIRLRHKLDGQKFILVLDDIWNDDRTKWIELADMIRVGAGESKIIVTTRSNSIASMMGNVPSYLLEGLSQKNCLSLFVKCAFKDGEEEKYSNLVETGKEIVKKCAGVPLAVKTLGSSLFSKYDLNKWIFIRDHEIWNLEQKKDDILPALKLSYDEMSSYLRQCFAYFSMYPKNRSIDVIEITTLWMAHGLVKSTNEFVTVDSNTRKISEQARHISIIENDSLDRVLFPKSKSVRTILFPVEGVGLDNESLLDIWVSRYKYLRFLDLDYSSVETLPNSIGKLKHLHILFVSNNKKIKRLPDSIFELHKLQYLALNGCPELETLPRGLGKLTSLRHLWITTKQSVLSLTEFANLINLQLLVFEDCKNMKFVFNGAQQLTSIETLYLDNCGSLESLPLYIFPKLQSLAIRSSKMLNLSLHNESPVQKLMLKHLLIDNIPRLLTLPGWIEGAAETLEILRIYELPNLQTFPECLTTMTHLKRLIIRGCPKLSSLPSGIHNLTALEELYIDGCPELCRKCQPQSGEYWPMIAHIKSIIIKEEEEEEEDEEEEE</sequence>
<dbReference type="Proteomes" id="UP001177021">
    <property type="component" value="Unassembled WGS sequence"/>
</dbReference>
<proteinExistence type="predicted"/>